<comment type="subcellular location">
    <subcellularLocation>
        <location evidence="1">Membrane</location>
        <topology evidence="1">Multi-pass membrane protein</topology>
    </subcellularLocation>
</comment>
<evidence type="ECO:0000256" key="1">
    <source>
        <dbReference type="ARBA" id="ARBA00004141"/>
    </source>
</evidence>
<dbReference type="InterPro" id="IPR006121">
    <property type="entry name" value="HMA_dom"/>
</dbReference>
<keyword evidence="9 17" id="KW-0067">ATP-binding</keyword>
<feature type="transmembrane region" description="Helical" evidence="17">
    <location>
        <begin position="580"/>
        <end position="602"/>
    </location>
</feature>
<keyword evidence="8 17" id="KW-0547">Nucleotide-binding</keyword>
<protein>
    <recommendedName>
        <fullName evidence="3">P-type Cu(+) transporter</fullName>
        <ecNumber evidence="3">7.2.2.8</ecNumber>
    </recommendedName>
    <alternativeName>
        <fullName evidence="16">Protein HEAVY METAL ATPASE 5</fullName>
    </alternativeName>
</protein>
<feature type="transmembrane region" description="Helical" evidence="17">
    <location>
        <begin position="314"/>
        <end position="332"/>
    </location>
</feature>
<dbReference type="FunFam" id="3.30.70.100:FF:000033">
    <property type="entry name" value="Copper-transporting ATPase HMA5"/>
    <property type="match status" value="2"/>
</dbReference>
<feature type="domain" description="HMA" evidence="19">
    <location>
        <begin position="108"/>
        <end position="174"/>
    </location>
</feature>
<comment type="catalytic activity">
    <reaction evidence="15">
        <text>Cu(+)(in) + ATP + H2O = Cu(+)(out) + ADP + phosphate + H(+)</text>
        <dbReference type="Rhea" id="RHEA:25792"/>
        <dbReference type="ChEBI" id="CHEBI:15377"/>
        <dbReference type="ChEBI" id="CHEBI:15378"/>
        <dbReference type="ChEBI" id="CHEBI:30616"/>
        <dbReference type="ChEBI" id="CHEBI:43474"/>
        <dbReference type="ChEBI" id="CHEBI:49552"/>
        <dbReference type="ChEBI" id="CHEBI:456216"/>
        <dbReference type="EC" id="7.2.2.8"/>
    </reaction>
</comment>
<comment type="caution">
    <text evidence="20">The sequence shown here is derived from an EMBL/GenBank/DDBJ whole genome shotgun (WGS) entry which is preliminary data.</text>
</comment>
<dbReference type="SFLD" id="SFLDS00003">
    <property type="entry name" value="Haloacid_Dehalogenase"/>
    <property type="match status" value="1"/>
</dbReference>
<dbReference type="Pfam" id="PF00403">
    <property type="entry name" value="HMA"/>
    <property type="match status" value="3"/>
</dbReference>
<evidence type="ECO:0000256" key="18">
    <source>
        <dbReference type="SAM" id="MobiDB-lite"/>
    </source>
</evidence>
<dbReference type="InterPro" id="IPR017969">
    <property type="entry name" value="Heavy-metal-associated_CS"/>
</dbReference>
<dbReference type="NCBIfam" id="TIGR01494">
    <property type="entry name" value="ATPase_P-type"/>
    <property type="match status" value="2"/>
</dbReference>
<dbReference type="InterPro" id="IPR008250">
    <property type="entry name" value="ATPase_P-typ_transduc_dom_A_sf"/>
</dbReference>
<evidence type="ECO:0000256" key="12">
    <source>
        <dbReference type="ARBA" id="ARBA00023008"/>
    </source>
</evidence>
<dbReference type="PROSITE" id="PS01047">
    <property type="entry name" value="HMA_1"/>
    <property type="match status" value="2"/>
</dbReference>
<evidence type="ECO:0000256" key="6">
    <source>
        <dbReference type="ARBA" id="ARBA00022723"/>
    </source>
</evidence>
<dbReference type="Gene3D" id="3.40.1110.10">
    <property type="entry name" value="Calcium-transporting ATPase, cytoplasmic domain N"/>
    <property type="match status" value="2"/>
</dbReference>
<feature type="transmembrane region" description="Helical" evidence="17">
    <location>
        <begin position="274"/>
        <end position="294"/>
    </location>
</feature>
<dbReference type="Proteomes" id="UP001485043">
    <property type="component" value="Unassembled WGS sequence"/>
</dbReference>
<keyword evidence="21" id="KW-1185">Reference proteome</keyword>
<dbReference type="InterPro" id="IPR023214">
    <property type="entry name" value="HAD_sf"/>
</dbReference>
<feature type="domain" description="HMA" evidence="19">
    <location>
        <begin position="185"/>
        <end position="251"/>
    </location>
</feature>
<dbReference type="SUPFAM" id="SSF81665">
    <property type="entry name" value="Calcium ATPase, transmembrane domain M"/>
    <property type="match status" value="1"/>
</dbReference>
<gene>
    <name evidence="20" type="ORF">WJX84_005583</name>
</gene>
<evidence type="ECO:0000256" key="7">
    <source>
        <dbReference type="ARBA" id="ARBA00022737"/>
    </source>
</evidence>
<proteinExistence type="inferred from homology"/>
<dbReference type="GO" id="GO:0005507">
    <property type="term" value="F:copper ion binding"/>
    <property type="evidence" value="ECO:0007669"/>
    <property type="project" value="InterPro"/>
</dbReference>
<comment type="similarity">
    <text evidence="2 17">Belongs to the cation transport ATPase (P-type) (TC 3.A.3) family. Type IB subfamily.</text>
</comment>
<evidence type="ECO:0000256" key="3">
    <source>
        <dbReference type="ARBA" id="ARBA00012517"/>
    </source>
</evidence>
<dbReference type="PANTHER" id="PTHR46594:SF4">
    <property type="entry name" value="P-TYPE CATION-TRANSPORTING ATPASE"/>
    <property type="match status" value="1"/>
</dbReference>
<feature type="transmembrane region" description="Helical" evidence="17">
    <location>
        <begin position="539"/>
        <end position="560"/>
    </location>
</feature>
<feature type="region of interest" description="Disordered" evidence="18">
    <location>
        <begin position="700"/>
        <end position="727"/>
    </location>
</feature>
<evidence type="ECO:0000256" key="10">
    <source>
        <dbReference type="ARBA" id="ARBA00022967"/>
    </source>
</evidence>
<sequence length="1062" mass="113418">MSKKTQILKGSCGDAELELAELLPRATALVTAELGVDGMHCASCSTAVEKALRALPGVSAASVALLSGSAQVTFSRKEVSMEQLMEAVEDCGFDASIISAPDGKAVTQVARIEVGGMHCASCSRATEKALSGVAGVSRASVSLSLQQAEIEYDPEVTTQEALAEAVEDAGFTAKLMQAEAAASSDRVTLRVLGMTCSSCSTAVEKCLNALPGIRHASVNLLANKAEVEYDPDETGPRAMLAAIDDIGFEAELMTDRRDSSHEQRQKEEHYWRRLFSLSCAFTIPVFLLSMVFPMLPLMRPLLQARILGFPLGELLKFALVTPVQTVIGWRFHRGAWIALRNGRANMDVLVSLGTNASYIYSLISILHHWASMHGEGAYQPTDFFETSAMLITFITMGKFLEARAKGKTSEAITRLLTLTPATALLLEADKHGKFTEEVEVPTALVQRGDILKVLPGARIPTDGTVEAGQSHVDESMLTGEAAPVSRKRGDHVIGGTMNMGGMLQIRASRVGSDTALAQIVRLVETAQLSKAPIQAFADYVSSIFVPIVVCLAFITWLSWYVAGSCGMFPPEWLPEGHNNFLFALLFGIAVLVIACPCALGLATPTAVMVGTGVGASNGILIKGGDCLERAHKIRVVVFDKTGTLTLGRPAVTGHALFAAGRLPLDEVLQLACALEANSEHPLAQAVLTFTANRLQVEPVESSLEEDLDKATMEADEESGLLSQTNSSAEMQPILSRHANTASSKSQQRVQRLDWLRACSDVEPVPGKGIAGWVARGAEDASSQHGAAEPGSPRHRKGGSPRAATPRAESPTRPSEVRVVVGNKRLMADESIPVPHDVDEYMREKEAECCTCVMVAVTGQIAGVLAISDPLKPEARGVIAALHRAGMACHLATGDNWRTARSIAEQLGIINVTAECLPGAKAEKIKDLQKRRQVVAMVGDGINDSPALAQADVGIAVGSGTDVAIEAADYVLMRDDLEDVLTAIDLSRRTFNRIRLNYAWAMGYNITMIPIAAGILYPCTHMQLPPWIAGAAMAASSVSVVCSSLMLRSYKRPPPVLRDVVTS</sequence>
<dbReference type="GO" id="GO:0140581">
    <property type="term" value="F:P-type monovalent copper transporter activity"/>
    <property type="evidence" value="ECO:0007669"/>
    <property type="project" value="UniProtKB-EC"/>
</dbReference>
<dbReference type="Gene3D" id="3.30.70.100">
    <property type="match status" value="3"/>
</dbReference>
<evidence type="ECO:0000256" key="13">
    <source>
        <dbReference type="ARBA" id="ARBA00023065"/>
    </source>
</evidence>
<evidence type="ECO:0000256" key="5">
    <source>
        <dbReference type="ARBA" id="ARBA00022692"/>
    </source>
</evidence>
<feature type="transmembrane region" description="Helical" evidence="17">
    <location>
        <begin position="344"/>
        <end position="363"/>
    </location>
</feature>
<feature type="compositionally biased region" description="Acidic residues" evidence="18">
    <location>
        <begin position="702"/>
        <end position="718"/>
    </location>
</feature>
<dbReference type="GO" id="GO:0016020">
    <property type="term" value="C:membrane"/>
    <property type="evidence" value="ECO:0007669"/>
    <property type="project" value="UniProtKB-SubCell"/>
</dbReference>
<dbReference type="PRINTS" id="PR00942">
    <property type="entry name" value="CUATPASEI"/>
</dbReference>
<evidence type="ECO:0000256" key="14">
    <source>
        <dbReference type="ARBA" id="ARBA00023136"/>
    </source>
</evidence>
<dbReference type="InterPro" id="IPR036163">
    <property type="entry name" value="HMA_dom_sf"/>
</dbReference>
<dbReference type="InterPro" id="IPR027256">
    <property type="entry name" value="P-typ_ATPase_IB"/>
</dbReference>
<evidence type="ECO:0000256" key="4">
    <source>
        <dbReference type="ARBA" id="ARBA00022448"/>
    </source>
</evidence>
<feature type="transmembrane region" description="Helical" evidence="17">
    <location>
        <begin position="997"/>
        <end position="1017"/>
    </location>
</feature>
<dbReference type="NCBIfam" id="TIGR00003">
    <property type="entry name" value="copper ion binding protein"/>
    <property type="match status" value="3"/>
</dbReference>
<keyword evidence="10" id="KW-1278">Translocase</keyword>
<name>A0AAW1TGT3_9CHLO</name>
<dbReference type="InterPro" id="IPR018303">
    <property type="entry name" value="ATPase_P-typ_P_site"/>
</dbReference>
<dbReference type="EC" id="7.2.2.8" evidence="3"/>
<feature type="transmembrane region" description="Helical" evidence="17">
    <location>
        <begin position="1023"/>
        <end position="1046"/>
    </location>
</feature>
<evidence type="ECO:0000256" key="2">
    <source>
        <dbReference type="ARBA" id="ARBA00006024"/>
    </source>
</evidence>
<dbReference type="InterPro" id="IPR023298">
    <property type="entry name" value="ATPase_P-typ_TM_dom_sf"/>
</dbReference>
<dbReference type="Pfam" id="PF00122">
    <property type="entry name" value="E1-E2_ATPase"/>
    <property type="match status" value="1"/>
</dbReference>
<keyword evidence="12" id="KW-0186">Copper</keyword>
<dbReference type="InterPro" id="IPR006122">
    <property type="entry name" value="HMA_Cu_ion-bd"/>
</dbReference>
<dbReference type="PROSITE" id="PS00154">
    <property type="entry name" value="ATPASE_E1_E2"/>
    <property type="match status" value="1"/>
</dbReference>
<keyword evidence="6 17" id="KW-0479">Metal-binding</keyword>
<organism evidence="20 21">
    <name type="scientific">Apatococcus fuscideae</name>
    <dbReference type="NCBI Taxonomy" id="2026836"/>
    <lineage>
        <taxon>Eukaryota</taxon>
        <taxon>Viridiplantae</taxon>
        <taxon>Chlorophyta</taxon>
        <taxon>core chlorophytes</taxon>
        <taxon>Trebouxiophyceae</taxon>
        <taxon>Chlorellales</taxon>
        <taxon>Chlorellaceae</taxon>
        <taxon>Apatococcus</taxon>
    </lineage>
</organism>
<evidence type="ECO:0000256" key="16">
    <source>
        <dbReference type="ARBA" id="ARBA00077729"/>
    </source>
</evidence>
<feature type="transmembrane region" description="Helical" evidence="17">
    <location>
        <begin position="383"/>
        <end position="400"/>
    </location>
</feature>
<dbReference type="PANTHER" id="PTHR46594">
    <property type="entry name" value="P-TYPE CATION-TRANSPORTING ATPASE"/>
    <property type="match status" value="1"/>
</dbReference>
<dbReference type="SUPFAM" id="SSF81660">
    <property type="entry name" value="Metal cation-transporting ATPase, ATP-binding domain N"/>
    <property type="match status" value="1"/>
</dbReference>
<feature type="region of interest" description="Disordered" evidence="18">
    <location>
        <begin position="775"/>
        <end position="815"/>
    </location>
</feature>
<dbReference type="FunFam" id="3.40.50.1000:FF:000031">
    <property type="entry name" value="Probable copper-transporting ATPase HMA5"/>
    <property type="match status" value="1"/>
</dbReference>
<dbReference type="Pfam" id="PF00702">
    <property type="entry name" value="Hydrolase"/>
    <property type="match status" value="1"/>
</dbReference>
<dbReference type="InterPro" id="IPR059000">
    <property type="entry name" value="ATPase_P-type_domA"/>
</dbReference>
<dbReference type="EMBL" id="JALJOV010000048">
    <property type="protein sequence ID" value="KAK9868053.1"/>
    <property type="molecule type" value="Genomic_DNA"/>
</dbReference>
<dbReference type="InterPro" id="IPR023299">
    <property type="entry name" value="ATPase_P-typ_cyto_dom_N"/>
</dbReference>
<dbReference type="FunFam" id="3.30.70.100:FF:000001">
    <property type="entry name" value="ATPase copper transporting beta"/>
    <property type="match status" value="1"/>
</dbReference>
<keyword evidence="11 17" id="KW-1133">Transmembrane helix</keyword>
<dbReference type="FunFam" id="2.70.150.10:FF:000002">
    <property type="entry name" value="Copper-transporting ATPase 1, putative"/>
    <property type="match status" value="1"/>
</dbReference>
<evidence type="ECO:0000256" key="17">
    <source>
        <dbReference type="RuleBase" id="RU362081"/>
    </source>
</evidence>
<evidence type="ECO:0000313" key="21">
    <source>
        <dbReference type="Proteomes" id="UP001485043"/>
    </source>
</evidence>
<keyword evidence="5 17" id="KW-0812">Transmembrane</keyword>
<dbReference type="InterPro" id="IPR036412">
    <property type="entry name" value="HAD-like_sf"/>
</dbReference>
<evidence type="ECO:0000256" key="8">
    <source>
        <dbReference type="ARBA" id="ARBA00022741"/>
    </source>
</evidence>
<dbReference type="SFLD" id="SFLDF00027">
    <property type="entry name" value="p-type_atpase"/>
    <property type="match status" value="1"/>
</dbReference>
<dbReference type="AlphaFoldDB" id="A0AAW1TGT3"/>
<dbReference type="SFLD" id="SFLDG00002">
    <property type="entry name" value="C1.7:_P-type_atpase_like"/>
    <property type="match status" value="1"/>
</dbReference>
<dbReference type="SUPFAM" id="SSF81653">
    <property type="entry name" value="Calcium ATPase, transduction domain A"/>
    <property type="match status" value="1"/>
</dbReference>
<dbReference type="NCBIfam" id="TIGR01525">
    <property type="entry name" value="ATPase-IB_hvy"/>
    <property type="match status" value="1"/>
</dbReference>
<dbReference type="GO" id="GO:0005524">
    <property type="term" value="F:ATP binding"/>
    <property type="evidence" value="ECO:0007669"/>
    <property type="project" value="UniProtKB-UniRule"/>
</dbReference>
<keyword evidence="13" id="KW-0406">Ion transport</keyword>
<keyword evidence="4" id="KW-0813">Transport</keyword>
<accession>A0AAW1TGT3</accession>
<dbReference type="PRINTS" id="PR00119">
    <property type="entry name" value="CATATPASE"/>
</dbReference>
<dbReference type="Gene3D" id="3.40.50.1000">
    <property type="entry name" value="HAD superfamily/HAD-like"/>
    <property type="match status" value="2"/>
</dbReference>
<keyword evidence="14 17" id="KW-0472">Membrane</keyword>
<keyword evidence="7" id="KW-0677">Repeat</keyword>
<reference evidence="20 21" key="1">
    <citation type="journal article" date="2024" name="Nat. Commun.">
        <title>Phylogenomics reveals the evolutionary origins of lichenization in chlorophyte algae.</title>
        <authorList>
            <person name="Puginier C."/>
            <person name="Libourel C."/>
            <person name="Otte J."/>
            <person name="Skaloud P."/>
            <person name="Haon M."/>
            <person name="Grisel S."/>
            <person name="Petersen M."/>
            <person name="Berrin J.G."/>
            <person name="Delaux P.M."/>
            <person name="Dal Grande F."/>
            <person name="Keller J."/>
        </authorList>
    </citation>
    <scope>NUCLEOTIDE SEQUENCE [LARGE SCALE GENOMIC DNA]</scope>
    <source>
        <strain evidence="20 21">SAG 2523</strain>
    </source>
</reference>
<dbReference type="SUPFAM" id="SSF56784">
    <property type="entry name" value="HAD-like"/>
    <property type="match status" value="1"/>
</dbReference>
<evidence type="ECO:0000256" key="9">
    <source>
        <dbReference type="ARBA" id="ARBA00022840"/>
    </source>
</evidence>
<dbReference type="InterPro" id="IPR044492">
    <property type="entry name" value="P_typ_ATPase_HD_dom"/>
</dbReference>
<evidence type="ECO:0000256" key="11">
    <source>
        <dbReference type="ARBA" id="ARBA00022989"/>
    </source>
</evidence>
<dbReference type="GO" id="GO:0016887">
    <property type="term" value="F:ATP hydrolysis activity"/>
    <property type="evidence" value="ECO:0007669"/>
    <property type="project" value="InterPro"/>
</dbReference>
<feature type="domain" description="HMA" evidence="19">
    <location>
        <begin position="30"/>
        <end position="96"/>
    </location>
</feature>
<dbReference type="CDD" id="cd00371">
    <property type="entry name" value="HMA"/>
    <property type="match status" value="3"/>
</dbReference>
<evidence type="ECO:0000259" key="19">
    <source>
        <dbReference type="PROSITE" id="PS50846"/>
    </source>
</evidence>
<evidence type="ECO:0000256" key="15">
    <source>
        <dbReference type="ARBA" id="ARBA00049289"/>
    </source>
</evidence>
<dbReference type="Gene3D" id="2.70.150.10">
    <property type="entry name" value="Calcium-transporting ATPase, cytoplasmic transduction domain A"/>
    <property type="match status" value="1"/>
</dbReference>
<dbReference type="SUPFAM" id="SSF55008">
    <property type="entry name" value="HMA, heavy metal-associated domain"/>
    <property type="match status" value="3"/>
</dbReference>
<dbReference type="InterPro" id="IPR001757">
    <property type="entry name" value="P_typ_ATPase"/>
</dbReference>
<dbReference type="CDD" id="cd02094">
    <property type="entry name" value="P-type_ATPase_Cu-like"/>
    <property type="match status" value="1"/>
</dbReference>
<evidence type="ECO:0000313" key="20">
    <source>
        <dbReference type="EMBL" id="KAK9868053.1"/>
    </source>
</evidence>
<dbReference type="PROSITE" id="PS50846">
    <property type="entry name" value="HMA_2"/>
    <property type="match status" value="3"/>
</dbReference>